<dbReference type="GO" id="GO:0016747">
    <property type="term" value="F:acyltransferase activity, transferring groups other than amino-acyl groups"/>
    <property type="evidence" value="ECO:0007669"/>
    <property type="project" value="InterPro"/>
</dbReference>
<evidence type="ECO:0000313" key="3">
    <source>
        <dbReference type="Proteomes" id="UP000324269"/>
    </source>
</evidence>
<dbReference type="PANTHER" id="PTHR43415">
    <property type="entry name" value="SPERMIDINE N(1)-ACETYLTRANSFERASE"/>
    <property type="match status" value="1"/>
</dbReference>
<accession>A0A5D4ULH3</accession>
<protein>
    <submittedName>
        <fullName evidence="2">GNAT family N-acetyltransferase</fullName>
    </submittedName>
</protein>
<dbReference type="Proteomes" id="UP000324269">
    <property type="component" value="Unassembled WGS sequence"/>
</dbReference>
<proteinExistence type="predicted"/>
<dbReference type="AlphaFoldDB" id="A0A5D4ULH3"/>
<dbReference type="EMBL" id="VTEZ01000001">
    <property type="protein sequence ID" value="TYS88405.1"/>
    <property type="molecule type" value="Genomic_DNA"/>
</dbReference>
<dbReference type="SUPFAM" id="SSF55729">
    <property type="entry name" value="Acyl-CoA N-acyltransferases (Nat)"/>
    <property type="match status" value="1"/>
</dbReference>
<name>A0A5D4ULH3_9BACI</name>
<organism evidence="2 3">
    <name type="scientific">Rossellomorea aquimaris</name>
    <dbReference type="NCBI Taxonomy" id="189382"/>
    <lineage>
        <taxon>Bacteria</taxon>
        <taxon>Bacillati</taxon>
        <taxon>Bacillota</taxon>
        <taxon>Bacilli</taxon>
        <taxon>Bacillales</taxon>
        <taxon>Bacillaceae</taxon>
        <taxon>Rossellomorea</taxon>
    </lineage>
</organism>
<dbReference type="InterPro" id="IPR016181">
    <property type="entry name" value="Acyl_CoA_acyltransferase"/>
</dbReference>
<dbReference type="RefSeq" id="WP_148967705.1">
    <property type="nucleotide sequence ID" value="NZ_JBNIKW010000001.1"/>
</dbReference>
<evidence type="ECO:0000259" key="1">
    <source>
        <dbReference type="PROSITE" id="PS51186"/>
    </source>
</evidence>
<dbReference type="Pfam" id="PF13302">
    <property type="entry name" value="Acetyltransf_3"/>
    <property type="match status" value="1"/>
</dbReference>
<sequence>MELTIRRRTEEDIKKFITWTYDGIYSFYDNNSQAEKIEGLKESVHLERAFSVVDEKENLIGNCEFYDIEEDGKDILVLGVQMKPSMTGKGYGSTFVKAIIDQGRERLKFTHLELAVADFNERAIRTYEKEGFRKRGEFDNEIRGQVYQFVIMSKDWE</sequence>
<feature type="domain" description="N-acetyltransferase" evidence="1">
    <location>
        <begin position="3"/>
        <end position="157"/>
    </location>
</feature>
<gene>
    <name evidence="2" type="ORF">FZC85_02955</name>
</gene>
<dbReference type="PANTHER" id="PTHR43415:SF3">
    <property type="entry name" value="GNAT-FAMILY ACETYLTRANSFERASE"/>
    <property type="match status" value="1"/>
</dbReference>
<keyword evidence="2" id="KW-0808">Transferase</keyword>
<dbReference type="InterPro" id="IPR000182">
    <property type="entry name" value="GNAT_dom"/>
</dbReference>
<evidence type="ECO:0000313" key="2">
    <source>
        <dbReference type="EMBL" id="TYS88405.1"/>
    </source>
</evidence>
<comment type="caution">
    <text evidence="2">The sequence shown here is derived from an EMBL/GenBank/DDBJ whole genome shotgun (WGS) entry which is preliminary data.</text>
</comment>
<dbReference type="PROSITE" id="PS51186">
    <property type="entry name" value="GNAT"/>
    <property type="match status" value="1"/>
</dbReference>
<reference evidence="2 3" key="1">
    <citation type="submission" date="2019-08" db="EMBL/GenBank/DDBJ databases">
        <title>Bacillus genomes from the desert of Cuatro Cienegas, Coahuila.</title>
        <authorList>
            <person name="Olmedo-Alvarez G."/>
        </authorList>
    </citation>
    <scope>NUCLEOTIDE SEQUENCE [LARGE SCALE GENOMIC DNA]</scope>
    <source>
        <strain evidence="2 3">CH87b_3T</strain>
    </source>
</reference>
<dbReference type="OrthoDB" id="423921at2"/>
<dbReference type="Gene3D" id="3.40.630.30">
    <property type="match status" value="1"/>
</dbReference>
<dbReference type="CDD" id="cd04301">
    <property type="entry name" value="NAT_SF"/>
    <property type="match status" value="1"/>
</dbReference>